<reference evidence="2" key="1">
    <citation type="journal article" date="2019" name="Int. J. Syst. Evol. Microbiol.">
        <title>The Global Catalogue of Microorganisms (GCM) 10K type strain sequencing project: providing services to taxonomists for standard genome sequencing and annotation.</title>
        <authorList>
            <consortium name="The Broad Institute Genomics Platform"/>
            <consortium name="The Broad Institute Genome Sequencing Center for Infectious Disease"/>
            <person name="Wu L."/>
            <person name="Ma J."/>
        </authorList>
    </citation>
    <scope>NUCLEOTIDE SEQUENCE [LARGE SCALE GENOMIC DNA]</scope>
    <source>
        <strain evidence="2">CCUG 63830</strain>
    </source>
</reference>
<dbReference type="RefSeq" id="WP_224612414.1">
    <property type="nucleotide sequence ID" value="NZ_JAIQXV010000026.1"/>
</dbReference>
<dbReference type="SUPFAM" id="SSF110849">
    <property type="entry name" value="ParB/Sulfiredoxin"/>
    <property type="match status" value="1"/>
</dbReference>
<dbReference type="Proteomes" id="UP001596317">
    <property type="component" value="Unassembled WGS sequence"/>
</dbReference>
<protein>
    <recommendedName>
        <fullName evidence="3">ParB/Sulfiredoxin domain-containing protein</fullName>
    </recommendedName>
</protein>
<organism evidence="1 2">
    <name type="scientific">Deinococcus multiflagellatus</name>
    <dbReference type="NCBI Taxonomy" id="1656887"/>
    <lineage>
        <taxon>Bacteria</taxon>
        <taxon>Thermotogati</taxon>
        <taxon>Deinococcota</taxon>
        <taxon>Deinococci</taxon>
        <taxon>Deinococcales</taxon>
        <taxon>Deinococcaceae</taxon>
        <taxon>Deinococcus</taxon>
    </lineage>
</organism>
<comment type="caution">
    <text evidence="1">The sequence shown here is derived from an EMBL/GenBank/DDBJ whole genome shotgun (WGS) entry which is preliminary data.</text>
</comment>
<name>A0ABW1ZP28_9DEIO</name>
<proteinExistence type="predicted"/>
<dbReference type="EMBL" id="JBHSWB010000002">
    <property type="protein sequence ID" value="MFC6662694.1"/>
    <property type="molecule type" value="Genomic_DNA"/>
</dbReference>
<gene>
    <name evidence="1" type="ORF">ACFP90_21825</name>
</gene>
<accession>A0ABW1ZP28</accession>
<sequence>MQLFEFVDGAGRPQLVVVAQVLAHLDRLQVQAQQMATQGLVWSAQHVQIDPARVPLVCLEDPLLAVTIDGQVYLVDGHHRLTRAALEKRPAMDVRVLDEASTQQVLLSAAQIQAYQKLPPQPVMPDLPWAGGTRLDSPRIPVEQWRQLVAAAGIPPAQARAFPSIDLTPGVAAPERLLWFFMPPLTVQIRARLCRLAADGGVQLRDVTQDILVPGGS</sequence>
<keyword evidence="2" id="KW-1185">Reference proteome</keyword>
<evidence type="ECO:0000313" key="2">
    <source>
        <dbReference type="Proteomes" id="UP001596317"/>
    </source>
</evidence>
<evidence type="ECO:0008006" key="3">
    <source>
        <dbReference type="Google" id="ProtNLM"/>
    </source>
</evidence>
<dbReference type="InterPro" id="IPR036086">
    <property type="entry name" value="ParB/Sulfiredoxin_sf"/>
</dbReference>
<evidence type="ECO:0000313" key="1">
    <source>
        <dbReference type="EMBL" id="MFC6662694.1"/>
    </source>
</evidence>